<accession>A0ABU1MGJ1</accession>
<dbReference type="EMBL" id="JAVDRD010000001">
    <property type="protein sequence ID" value="MDR6509440.1"/>
    <property type="molecule type" value="Genomic_DNA"/>
</dbReference>
<evidence type="ECO:0000313" key="1">
    <source>
        <dbReference type="EMBL" id="MDR6509440.1"/>
    </source>
</evidence>
<sequence length="73" mass="7557">MKSSDRNGADKAVLADLIGKLEGSLAVLDHQGASLAAAHLSMVLDLMRKELAGPRPIEGIAGIPATIQSSQLH</sequence>
<reference evidence="1 2" key="1">
    <citation type="submission" date="2023-07" db="EMBL/GenBank/DDBJ databases">
        <title>Sorghum-associated microbial communities from plants grown in Nebraska, USA.</title>
        <authorList>
            <person name="Schachtman D."/>
        </authorList>
    </citation>
    <scope>NUCLEOTIDE SEQUENCE [LARGE SCALE GENOMIC DNA]</scope>
    <source>
        <strain evidence="1 2">DS1027</strain>
    </source>
</reference>
<organism evidence="1 2">
    <name type="scientific">Novosphingobium capsulatum</name>
    <dbReference type="NCBI Taxonomy" id="13688"/>
    <lineage>
        <taxon>Bacteria</taxon>
        <taxon>Pseudomonadati</taxon>
        <taxon>Pseudomonadota</taxon>
        <taxon>Alphaproteobacteria</taxon>
        <taxon>Sphingomonadales</taxon>
        <taxon>Sphingomonadaceae</taxon>
        <taxon>Novosphingobium</taxon>
    </lineage>
</organism>
<comment type="caution">
    <text evidence="1">The sequence shown here is derived from an EMBL/GenBank/DDBJ whole genome shotgun (WGS) entry which is preliminary data.</text>
</comment>
<evidence type="ECO:0000313" key="2">
    <source>
        <dbReference type="Proteomes" id="UP001184150"/>
    </source>
</evidence>
<protein>
    <submittedName>
        <fullName evidence="1">Uncharacterized protein</fullName>
    </submittedName>
</protein>
<dbReference type="Proteomes" id="UP001184150">
    <property type="component" value="Unassembled WGS sequence"/>
</dbReference>
<keyword evidence="2" id="KW-1185">Reference proteome</keyword>
<gene>
    <name evidence="1" type="ORF">J2792_000280</name>
</gene>
<dbReference type="RefSeq" id="WP_062782161.1">
    <property type="nucleotide sequence ID" value="NZ_CP140000.1"/>
</dbReference>
<name>A0ABU1MGJ1_9SPHN</name>
<proteinExistence type="predicted"/>